<dbReference type="InterPro" id="IPR002861">
    <property type="entry name" value="Reeler_dom"/>
</dbReference>
<evidence type="ECO:0000256" key="1">
    <source>
        <dbReference type="SAM" id="MobiDB-lite"/>
    </source>
</evidence>
<feature type="compositionally biased region" description="Basic and acidic residues" evidence="1">
    <location>
        <begin position="278"/>
        <end position="287"/>
    </location>
</feature>
<organism evidence="3 4">
    <name type="scientific">Elysia chlorotica</name>
    <name type="common">Eastern emerald elysia</name>
    <name type="synonym">Sea slug</name>
    <dbReference type="NCBI Taxonomy" id="188477"/>
    <lineage>
        <taxon>Eukaryota</taxon>
        <taxon>Metazoa</taxon>
        <taxon>Spiralia</taxon>
        <taxon>Lophotrochozoa</taxon>
        <taxon>Mollusca</taxon>
        <taxon>Gastropoda</taxon>
        <taxon>Heterobranchia</taxon>
        <taxon>Euthyneura</taxon>
        <taxon>Panpulmonata</taxon>
        <taxon>Sacoglossa</taxon>
        <taxon>Placobranchoidea</taxon>
        <taxon>Plakobranchidae</taxon>
        <taxon>Elysia</taxon>
    </lineage>
</organism>
<dbReference type="OrthoDB" id="6154896at2759"/>
<feature type="domain" description="Reelin" evidence="2">
    <location>
        <begin position="86"/>
        <end position="200"/>
    </location>
</feature>
<protein>
    <recommendedName>
        <fullName evidence="2">Reelin domain-containing protein</fullName>
    </recommendedName>
</protein>
<gene>
    <name evidence="3" type="ORF">EGW08_003521</name>
</gene>
<dbReference type="Proteomes" id="UP000271974">
    <property type="component" value="Unassembled WGS sequence"/>
</dbReference>
<name>A0A3S1BU28_ELYCH</name>
<keyword evidence="4" id="KW-1185">Reference proteome</keyword>
<evidence type="ECO:0000313" key="3">
    <source>
        <dbReference type="EMBL" id="RUS88706.1"/>
    </source>
</evidence>
<proteinExistence type="predicted"/>
<feature type="region of interest" description="Disordered" evidence="1">
    <location>
        <begin position="597"/>
        <end position="655"/>
    </location>
</feature>
<feature type="compositionally biased region" description="Low complexity" evidence="1">
    <location>
        <begin position="333"/>
        <end position="363"/>
    </location>
</feature>
<dbReference type="InterPro" id="IPR042307">
    <property type="entry name" value="Reeler_sf"/>
</dbReference>
<feature type="compositionally biased region" description="Basic and acidic residues" evidence="1">
    <location>
        <begin position="260"/>
        <end position="269"/>
    </location>
</feature>
<reference evidence="3 4" key="1">
    <citation type="submission" date="2019-01" db="EMBL/GenBank/DDBJ databases">
        <title>A draft genome assembly of the solar-powered sea slug Elysia chlorotica.</title>
        <authorList>
            <person name="Cai H."/>
            <person name="Li Q."/>
            <person name="Fang X."/>
            <person name="Li J."/>
            <person name="Curtis N.E."/>
            <person name="Altenburger A."/>
            <person name="Shibata T."/>
            <person name="Feng M."/>
            <person name="Maeda T."/>
            <person name="Schwartz J.A."/>
            <person name="Shigenobu S."/>
            <person name="Lundholm N."/>
            <person name="Nishiyama T."/>
            <person name="Yang H."/>
            <person name="Hasebe M."/>
            <person name="Li S."/>
            <person name="Pierce S.K."/>
            <person name="Wang J."/>
        </authorList>
    </citation>
    <scope>NUCLEOTIDE SEQUENCE [LARGE SCALE GENOMIC DNA]</scope>
    <source>
        <strain evidence="3">EC2010</strain>
        <tissue evidence="3">Whole organism of an adult</tissue>
    </source>
</reference>
<dbReference type="Gene3D" id="2.60.40.4060">
    <property type="entry name" value="Reeler domain"/>
    <property type="match status" value="1"/>
</dbReference>
<feature type="region of interest" description="Disordered" evidence="1">
    <location>
        <begin position="330"/>
        <end position="431"/>
    </location>
</feature>
<evidence type="ECO:0000259" key="2">
    <source>
        <dbReference type="Pfam" id="PF02014"/>
    </source>
</evidence>
<feature type="region of interest" description="Disordered" evidence="1">
    <location>
        <begin position="471"/>
        <end position="492"/>
    </location>
</feature>
<dbReference type="EMBL" id="RQTK01000075">
    <property type="protein sequence ID" value="RUS88706.1"/>
    <property type="molecule type" value="Genomic_DNA"/>
</dbReference>
<evidence type="ECO:0000313" key="4">
    <source>
        <dbReference type="Proteomes" id="UP000271974"/>
    </source>
</evidence>
<comment type="caution">
    <text evidence="3">The sequence shown here is derived from an EMBL/GenBank/DDBJ whole genome shotgun (WGS) entry which is preliminary data.</text>
</comment>
<feature type="compositionally biased region" description="Low complexity" evidence="1">
    <location>
        <begin position="412"/>
        <end position="424"/>
    </location>
</feature>
<feature type="compositionally biased region" description="Polar residues" evidence="1">
    <location>
        <begin position="633"/>
        <end position="655"/>
    </location>
</feature>
<sequence>MMKILRCISKTWPRDPQNSVTIVLSAITALCCLATHTALGFGQGSMIEESFESTYCRDGVSALSRGPVHYDLRRCGGQCSPARAPRELYRMLVNASTYSVDSVQVELRANARRGGNLRGFAVVAITDSGGTAGRWVVDEDAQEPEVLRATCDSLLEGQVIFQAQPSNERTSVTVVWNPRKTNYGSVIFRAWIVQSMDAIFVVDSPPLTNPLDGREFMEVENHFRSLLDGLGSDSEGPAGRVSQTARRPPDASGTVAVRGARPDTDRDNRNPAQINTQSRREENDGRNFTMEHFEDAFLARMASGFDLSAADPFSDFNDEVLEISDLVPDRRSSLNSRNPNLSSGARRENSTSSSSTSNPTAAREAGGERAHTPGTSPSDQRLPGQFPQFPQFPQREELRPLPGMASPGASQPTLPGTPTGSLTSQFPGHNANMMNPIRLSPGNPFTRFQTIPGQNQFQNAFNSPFGNSALIPPGVQDPGLTGQPVTGPGGQTGNFGSRNPFSGMSMLPGLNSRFVPQRPFQFQPNFNYWLPNWNAGSNWNFQNRGGRQVYPVWNSGQNLAAWNPNLVGPAANPFTSNLNTGPNHISPVTSNTITSPVGAISGNRFGQSPVRTNSDTENPGARWQQARGRTGPLPNTNNAETPAHRSGNSASLGSFSDLLQASGGWGNQ</sequence>
<dbReference type="Pfam" id="PF02014">
    <property type="entry name" value="Reeler"/>
    <property type="match status" value="1"/>
</dbReference>
<feature type="compositionally biased region" description="Polar residues" evidence="1">
    <location>
        <begin position="604"/>
        <end position="617"/>
    </location>
</feature>
<feature type="region of interest" description="Disordered" evidence="1">
    <location>
        <begin position="227"/>
        <end position="287"/>
    </location>
</feature>
<accession>A0A3S1BU28</accession>
<dbReference type="AlphaFoldDB" id="A0A3S1BU28"/>